<evidence type="ECO:0000313" key="2">
    <source>
        <dbReference type="EMBL" id="MDK3075527.1"/>
    </source>
</evidence>
<feature type="chain" id="PRO_5045094021" description="Outer membrane protein beta-barrel domain-containing protein" evidence="1">
    <location>
        <begin position="21"/>
        <end position="221"/>
    </location>
</feature>
<evidence type="ECO:0008006" key="4">
    <source>
        <dbReference type="Google" id="ProtNLM"/>
    </source>
</evidence>
<dbReference type="RefSeq" id="WP_284487451.1">
    <property type="nucleotide sequence ID" value="NZ_JASNJE010000040.1"/>
</dbReference>
<comment type="caution">
    <text evidence="2">The sequence shown here is derived from an EMBL/GenBank/DDBJ whole genome shotgun (WGS) entry which is preliminary data.</text>
</comment>
<keyword evidence="3" id="KW-1185">Reference proteome</keyword>
<proteinExistence type="predicted"/>
<dbReference type="Proteomes" id="UP001227126">
    <property type="component" value="Unassembled WGS sequence"/>
</dbReference>
<evidence type="ECO:0000313" key="3">
    <source>
        <dbReference type="Proteomes" id="UP001227126"/>
    </source>
</evidence>
<reference evidence="2 3" key="1">
    <citation type="submission" date="2023-05" db="EMBL/GenBank/DDBJ databases">
        <title>Sedimentitalea sp. nov. JM2-8.</title>
        <authorList>
            <person name="Huang J."/>
        </authorList>
    </citation>
    <scope>NUCLEOTIDE SEQUENCE [LARGE SCALE GENOMIC DNA]</scope>
    <source>
        <strain evidence="2 3">JM2-8</strain>
    </source>
</reference>
<feature type="signal peptide" evidence="1">
    <location>
        <begin position="1"/>
        <end position="20"/>
    </location>
</feature>
<accession>A0ABT7FK58</accession>
<sequence length="221" mass="24437">MRLALAALLLSAFAAPPALAGAWLRDHKTAFFAVGTTVRGNMEMLPEYETSFYAEYGLAPFVTLGLDVNEVRAKAGHALVFARLPLGPTDRRTRYAAQLGIGKHRWQDQWSPMYKFALAVGRGFESRWGNGWMGVETAYEMRVGLDDPAFKLDAVIGMSSGWKIRPLVKLETAYVTDKPLAWAITPGVMFDMGKSTWVIGIEGRSAAQKTLGLSFGLWRNF</sequence>
<dbReference type="EMBL" id="JASNJE010000040">
    <property type="protein sequence ID" value="MDK3075527.1"/>
    <property type="molecule type" value="Genomic_DNA"/>
</dbReference>
<keyword evidence="1" id="KW-0732">Signal</keyword>
<name>A0ABT7FK58_9RHOB</name>
<evidence type="ECO:0000256" key="1">
    <source>
        <dbReference type="SAM" id="SignalP"/>
    </source>
</evidence>
<gene>
    <name evidence="2" type="ORF">QO034_20840</name>
</gene>
<protein>
    <recommendedName>
        <fullName evidence="4">Outer membrane protein beta-barrel domain-containing protein</fullName>
    </recommendedName>
</protein>
<organism evidence="2 3">
    <name type="scientific">Sedimentitalea xiamensis</name>
    <dbReference type="NCBI Taxonomy" id="3050037"/>
    <lineage>
        <taxon>Bacteria</taxon>
        <taxon>Pseudomonadati</taxon>
        <taxon>Pseudomonadota</taxon>
        <taxon>Alphaproteobacteria</taxon>
        <taxon>Rhodobacterales</taxon>
        <taxon>Paracoccaceae</taxon>
        <taxon>Sedimentitalea</taxon>
    </lineage>
</organism>